<keyword evidence="2" id="KW-1185">Reference proteome</keyword>
<gene>
    <name evidence="1" type="ORF">AVEN_130860_1</name>
</gene>
<protein>
    <submittedName>
        <fullName evidence="1">Uncharacterized protein</fullName>
    </submittedName>
</protein>
<organism evidence="1 2">
    <name type="scientific">Araneus ventricosus</name>
    <name type="common">Orbweaver spider</name>
    <name type="synonym">Epeira ventricosa</name>
    <dbReference type="NCBI Taxonomy" id="182803"/>
    <lineage>
        <taxon>Eukaryota</taxon>
        <taxon>Metazoa</taxon>
        <taxon>Ecdysozoa</taxon>
        <taxon>Arthropoda</taxon>
        <taxon>Chelicerata</taxon>
        <taxon>Arachnida</taxon>
        <taxon>Araneae</taxon>
        <taxon>Araneomorphae</taxon>
        <taxon>Entelegynae</taxon>
        <taxon>Araneoidea</taxon>
        <taxon>Araneidae</taxon>
        <taxon>Araneus</taxon>
    </lineage>
</organism>
<dbReference type="EMBL" id="BGPR01270986">
    <property type="protein sequence ID" value="GBM98348.1"/>
    <property type="molecule type" value="Genomic_DNA"/>
</dbReference>
<dbReference type="Proteomes" id="UP000499080">
    <property type="component" value="Unassembled WGS sequence"/>
</dbReference>
<dbReference type="AlphaFoldDB" id="A0A4Y2K8Y3"/>
<name>A0A4Y2K8Y3_ARAVE</name>
<reference evidence="1 2" key="1">
    <citation type="journal article" date="2019" name="Sci. Rep.">
        <title>Orb-weaving spider Araneus ventricosus genome elucidates the spidroin gene catalogue.</title>
        <authorList>
            <person name="Kono N."/>
            <person name="Nakamura H."/>
            <person name="Ohtoshi R."/>
            <person name="Moran D.A.P."/>
            <person name="Shinohara A."/>
            <person name="Yoshida Y."/>
            <person name="Fujiwara M."/>
            <person name="Mori M."/>
            <person name="Tomita M."/>
            <person name="Arakawa K."/>
        </authorList>
    </citation>
    <scope>NUCLEOTIDE SEQUENCE [LARGE SCALE GENOMIC DNA]</scope>
</reference>
<proteinExistence type="predicted"/>
<accession>A0A4Y2K8Y3</accession>
<evidence type="ECO:0000313" key="2">
    <source>
        <dbReference type="Proteomes" id="UP000499080"/>
    </source>
</evidence>
<feature type="non-terminal residue" evidence="1">
    <location>
        <position position="47"/>
    </location>
</feature>
<evidence type="ECO:0000313" key="1">
    <source>
        <dbReference type="EMBL" id="GBM98348.1"/>
    </source>
</evidence>
<comment type="caution">
    <text evidence="1">The sequence shown here is derived from an EMBL/GenBank/DDBJ whole genome shotgun (WGS) entry which is preliminary data.</text>
</comment>
<sequence>MTDICGVPNVLELNGKGQNESDSVSPSKSYGKRAEYRVVANCKTKSC</sequence>